<dbReference type="AlphaFoldDB" id="A0A9D4HND2"/>
<dbReference type="Proteomes" id="UP000828390">
    <property type="component" value="Unassembled WGS sequence"/>
</dbReference>
<keyword evidence="2" id="KW-1185">Reference proteome</keyword>
<reference evidence="1" key="1">
    <citation type="journal article" date="2019" name="bioRxiv">
        <title>The Genome of the Zebra Mussel, Dreissena polymorpha: A Resource for Invasive Species Research.</title>
        <authorList>
            <person name="McCartney M.A."/>
            <person name="Auch B."/>
            <person name="Kono T."/>
            <person name="Mallez S."/>
            <person name="Zhang Y."/>
            <person name="Obille A."/>
            <person name="Becker A."/>
            <person name="Abrahante J.E."/>
            <person name="Garbe J."/>
            <person name="Badalamenti J.P."/>
            <person name="Herman A."/>
            <person name="Mangelson H."/>
            <person name="Liachko I."/>
            <person name="Sullivan S."/>
            <person name="Sone E.D."/>
            <person name="Koren S."/>
            <person name="Silverstein K.A.T."/>
            <person name="Beckman K.B."/>
            <person name="Gohl D.M."/>
        </authorList>
    </citation>
    <scope>NUCLEOTIDE SEQUENCE</scope>
    <source>
        <strain evidence="1">Duluth1</strain>
        <tissue evidence="1">Whole animal</tissue>
    </source>
</reference>
<proteinExistence type="predicted"/>
<sequence>MRPPQLRTSLKNRVSSGAIKSRETQWSHQWTGWLRTGCAADGLDIRLLYVA</sequence>
<protein>
    <submittedName>
        <fullName evidence="1">Uncharacterized protein</fullName>
    </submittedName>
</protein>
<gene>
    <name evidence="1" type="ORF">DPMN_049512</name>
</gene>
<dbReference type="EMBL" id="JAIWYP010000012">
    <property type="protein sequence ID" value="KAH3723718.1"/>
    <property type="molecule type" value="Genomic_DNA"/>
</dbReference>
<name>A0A9D4HND2_DREPO</name>
<evidence type="ECO:0000313" key="2">
    <source>
        <dbReference type="Proteomes" id="UP000828390"/>
    </source>
</evidence>
<reference evidence="1" key="2">
    <citation type="submission" date="2020-11" db="EMBL/GenBank/DDBJ databases">
        <authorList>
            <person name="McCartney M.A."/>
            <person name="Auch B."/>
            <person name="Kono T."/>
            <person name="Mallez S."/>
            <person name="Becker A."/>
            <person name="Gohl D.M."/>
            <person name="Silverstein K.A.T."/>
            <person name="Koren S."/>
            <person name="Bechman K.B."/>
            <person name="Herman A."/>
            <person name="Abrahante J.E."/>
            <person name="Garbe J."/>
        </authorList>
    </citation>
    <scope>NUCLEOTIDE SEQUENCE</scope>
    <source>
        <strain evidence="1">Duluth1</strain>
        <tissue evidence="1">Whole animal</tissue>
    </source>
</reference>
<comment type="caution">
    <text evidence="1">The sequence shown here is derived from an EMBL/GenBank/DDBJ whole genome shotgun (WGS) entry which is preliminary data.</text>
</comment>
<organism evidence="1 2">
    <name type="scientific">Dreissena polymorpha</name>
    <name type="common">Zebra mussel</name>
    <name type="synonym">Mytilus polymorpha</name>
    <dbReference type="NCBI Taxonomy" id="45954"/>
    <lineage>
        <taxon>Eukaryota</taxon>
        <taxon>Metazoa</taxon>
        <taxon>Spiralia</taxon>
        <taxon>Lophotrochozoa</taxon>
        <taxon>Mollusca</taxon>
        <taxon>Bivalvia</taxon>
        <taxon>Autobranchia</taxon>
        <taxon>Heteroconchia</taxon>
        <taxon>Euheterodonta</taxon>
        <taxon>Imparidentia</taxon>
        <taxon>Neoheterodontei</taxon>
        <taxon>Myida</taxon>
        <taxon>Dreissenoidea</taxon>
        <taxon>Dreissenidae</taxon>
        <taxon>Dreissena</taxon>
    </lineage>
</organism>
<evidence type="ECO:0000313" key="1">
    <source>
        <dbReference type="EMBL" id="KAH3723718.1"/>
    </source>
</evidence>
<accession>A0A9D4HND2</accession>